<dbReference type="KEGG" id="tng:GSTEN00023937G001"/>
<evidence type="ECO:0000256" key="1">
    <source>
        <dbReference type="SAM" id="MobiDB-lite"/>
    </source>
</evidence>
<reference evidence="2" key="2">
    <citation type="submission" date="2004-02" db="EMBL/GenBank/DDBJ databases">
        <authorList>
            <consortium name="Genoscope"/>
            <consortium name="Whitehead Institute Centre for Genome Research"/>
        </authorList>
    </citation>
    <scope>NUCLEOTIDE SEQUENCE</scope>
</reference>
<dbReference type="EMBL" id="CAAE01014737">
    <property type="protein sequence ID" value="CAG04271.1"/>
    <property type="molecule type" value="Genomic_DNA"/>
</dbReference>
<organism evidence="2">
    <name type="scientific">Tetraodon nigroviridis</name>
    <name type="common">Spotted green pufferfish</name>
    <name type="synonym">Chelonodon nigroviridis</name>
    <dbReference type="NCBI Taxonomy" id="99883"/>
    <lineage>
        <taxon>Eukaryota</taxon>
        <taxon>Metazoa</taxon>
        <taxon>Chordata</taxon>
        <taxon>Craniata</taxon>
        <taxon>Vertebrata</taxon>
        <taxon>Euteleostomi</taxon>
        <taxon>Actinopterygii</taxon>
        <taxon>Neopterygii</taxon>
        <taxon>Teleostei</taxon>
        <taxon>Neoteleostei</taxon>
        <taxon>Acanthomorphata</taxon>
        <taxon>Eupercaria</taxon>
        <taxon>Tetraodontiformes</taxon>
        <taxon>Tetradontoidea</taxon>
        <taxon>Tetraodontidae</taxon>
        <taxon>Tetraodon</taxon>
    </lineage>
</organism>
<proteinExistence type="predicted"/>
<dbReference type="AlphaFoldDB" id="Q4S511"/>
<protein>
    <submittedName>
        <fullName evidence="2">Chromosome 6 SCAF14737, whole genome shotgun sequence</fullName>
    </submittedName>
</protein>
<sequence>MAIVLSGDVACRLGGRQTSQLEPQGPLMSEDDLDTKAEPAQTCQAGYFK</sequence>
<name>Q4S511_TETNG</name>
<reference evidence="2" key="1">
    <citation type="journal article" date="2004" name="Nature">
        <title>Genome duplication in the teleost fish Tetraodon nigroviridis reveals the early vertebrate proto-karyotype.</title>
        <authorList>
            <person name="Jaillon O."/>
            <person name="Aury J.-M."/>
            <person name="Brunet F."/>
            <person name="Petit J.-L."/>
            <person name="Stange-Thomann N."/>
            <person name="Mauceli E."/>
            <person name="Bouneau L."/>
            <person name="Fischer C."/>
            <person name="Ozouf-Costaz C."/>
            <person name="Bernot A."/>
            <person name="Nicaud S."/>
            <person name="Jaffe D."/>
            <person name="Fisher S."/>
            <person name="Lutfalla G."/>
            <person name="Dossat C."/>
            <person name="Segurens B."/>
            <person name="Dasilva C."/>
            <person name="Salanoubat M."/>
            <person name="Levy M."/>
            <person name="Boudet N."/>
            <person name="Castellano S."/>
            <person name="Anthouard V."/>
            <person name="Jubin C."/>
            <person name="Castelli V."/>
            <person name="Katinka M."/>
            <person name="Vacherie B."/>
            <person name="Biemont C."/>
            <person name="Skalli Z."/>
            <person name="Cattolico L."/>
            <person name="Poulain J."/>
            <person name="De Berardinis V."/>
            <person name="Cruaud C."/>
            <person name="Duprat S."/>
            <person name="Brottier P."/>
            <person name="Coutanceau J.-P."/>
            <person name="Gouzy J."/>
            <person name="Parra G."/>
            <person name="Lardier G."/>
            <person name="Chapple C."/>
            <person name="McKernan K.J."/>
            <person name="McEwan P."/>
            <person name="Bosak S."/>
            <person name="Kellis M."/>
            <person name="Volff J.-N."/>
            <person name="Guigo R."/>
            <person name="Zody M.C."/>
            <person name="Mesirov J."/>
            <person name="Lindblad-Toh K."/>
            <person name="Birren B."/>
            <person name="Nusbaum C."/>
            <person name="Kahn D."/>
            <person name="Robinson-Rechavi M."/>
            <person name="Laudet V."/>
            <person name="Schachter V."/>
            <person name="Quetier F."/>
            <person name="Saurin W."/>
            <person name="Scarpelli C."/>
            <person name="Wincker P."/>
            <person name="Lander E.S."/>
            <person name="Weissenbach J."/>
            <person name="Roest Crollius H."/>
        </authorList>
    </citation>
    <scope>NUCLEOTIDE SEQUENCE [LARGE SCALE GENOMIC DNA]</scope>
</reference>
<gene>
    <name evidence="2" type="ORF">GSTENG00023937001</name>
</gene>
<evidence type="ECO:0000313" key="2">
    <source>
        <dbReference type="EMBL" id="CAG04271.1"/>
    </source>
</evidence>
<accession>Q4S511</accession>
<feature type="region of interest" description="Disordered" evidence="1">
    <location>
        <begin position="16"/>
        <end position="49"/>
    </location>
</feature>